<name>A0A098E6R4_9ZZZZ</name>
<accession>A0A098E6R4</accession>
<dbReference type="Pfam" id="PF06056">
    <property type="entry name" value="Terminase_5"/>
    <property type="match status" value="1"/>
</dbReference>
<gene>
    <name evidence="2" type="ORF">MSIBF_A1200002</name>
</gene>
<proteinExistence type="predicted"/>
<dbReference type="AlphaFoldDB" id="A0A098E6R4"/>
<dbReference type="EMBL" id="CCXY01000025">
    <property type="protein sequence ID" value="CEG11136.1"/>
    <property type="molecule type" value="Genomic_DNA"/>
</dbReference>
<protein>
    <recommendedName>
        <fullName evidence="1">Terminase ATPase subunit N-terminal domain-containing protein</fullName>
    </recommendedName>
</protein>
<feature type="domain" description="Terminase ATPase subunit N-terminal" evidence="1">
    <location>
        <begin position="9"/>
        <end position="42"/>
    </location>
</feature>
<evidence type="ECO:0000259" key="1">
    <source>
        <dbReference type="Pfam" id="PF06056"/>
    </source>
</evidence>
<evidence type="ECO:0000313" key="2">
    <source>
        <dbReference type="EMBL" id="CEG11136.1"/>
    </source>
</evidence>
<dbReference type="InterPro" id="IPR036388">
    <property type="entry name" value="WH-like_DNA-bd_sf"/>
</dbReference>
<dbReference type="InterPro" id="IPR010332">
    <property type="entry name" value="ATPase_terminase-su_N"/>
</dbReference>
<dbReference type="Gene3D" id="1.10.10.10">
    <property type="entry name" value="Winged helix-like DNA-binding domain superfamily/Winged helix DNA-binding domain"/>
    <property type="match status" value="1"/>
</dbReference>
<sequence length="95" mass="11365">MKKVLLIEKRKKAKGLFKNGWSIRKISRHLVASKDSVCKWVKLGNDEVSQDNRGWKKKQTKKIHKTTKRRNKRYKRELEERGKFFHRGEGCPCKL</sequence>
<organism evidence="2">
    <name type="scientific">groundwater metagenome</name>
    <dbReference type="NCBI Taxonomy" id="717931"/>
    <lineage>
        <taxon>unclassified sequences</taxon>
        <taxon>metagenomes</taxon>
        <taxon>ecological metagenomes</taxon>
    </lineage>
</organism>
<reference evidence="2" key="1">
    <citation type="submission" date="2014-09" db="EMBL/GenBank/DDBJ databases">
        <authorList>
            <person name="Probst J Alexander"/>
        </authorList>
    </citation>
    <scope>NUCLEOTIDE SEQUENCE</scope>
</reference>